<dbReference type="AlphaFoldDB" id="A0AAE8N441"/>
<proteinExistence type="predicted"/>
<accession>A0AAE8N441</accession>
<evidence type="ECO:0000259" key="2">
    <source>
        <dbReference type="Pfam" id="PF24883"/>
    </source>
</evidence>
<keyword evidence="4" id="KW-1185">Reference proteome</keyword>
<dbReference type="PANTHER" id="PTHR40619:SF3">
    <property type="entry name" value="FUNGAL STAND N-TERMINAL GOODBYE DOMAIN-CONTAINING PROTEIN"/>
    <property type="match status" value="1"/>
</dbReference>
<dbReference type="PANTHER" id="PTHR40619">
    <property type="entry name" value="FUNGAL STAND N-TERMINAL GOODBYE DOMAIN-CONTAINING PROTEIN"/>
    <property type="match status" value="1"/>
</dbReference>
<evidence type="ECO:0000313" key="3">
    <source>
        <dbReference type="EMBL" id="SPO05930.1"/>
    </source>
</evidence>
<comment type="caution">
    <text evidence="3">The sequence shown here is derived from an EMBL/GenBank/DDBJ whole genome shotgun (WGS) entry which is preliminary data.</text>
</comment>
<dbReference type="Pfam" id="PF24883">
    <property type="entry name" value="NPHP3_N"/>
    <property type="match status" value="1"/>
</dbReference>
<feature type="domain" description="Nephrocystin 3-like N-terminal" evidence="2">
    <location>
        <begin position="209"/>
        <end position="387"/>
    </location>
</feature>
<name>A0AAE8N441_9PEZI</name>
<dbReference type="InterPro" id="IPR056884">
    <property type="entry name" value="NPHP3-like_N"/>
</dbReference>
<dbReference type="Proteomes" id="UP001187682">
    <property type="component" value="Unassembled WGS sequence"/>
</dbReference>
<keyword evidence="1" id="KW-0677">Repeat</keyword>
<evidence type="ECO:0000256" key="1">
    <source>
        <dbReference type="ARBA" id="ARBA00022737"/>
    </source>
</evidence>
<dbReference type="EMBL" id="ONZQ02000014">
    <property type="protein sequence ID" value="SPO05930.1"/>
    <property type="molecule type" value="Genomic_DNA"/>
</dbReference>
<gene>
    <name evidence="3" type="ORF">DNG_08619</name>
</gene>
<protein>
    <recommendedName>
        <fullName evidence="2">Nephrocystin 3-like N-terminal domain-containing protein</fullName>
    </recommendedName>
</protein>
<reference evidence="3" key="1">
    <citation type="submission" date="2018-03" db="EMBL/GenBank/DDBJ databases">
        <authorList>
            <person name="Guldener U."/>
        </authorList>
    </citation>
    <scope>NUCLEOTIDE SEQUENCE</scope>
</reference>
<organism evidence="3 4">
    <name type="scientific">Cephalotrichum gorgonifer</name>
    <dbReference type="NCBI Taxonomy" id="2041049"/>
    <lineage>
        <taxon>Eukaryota</taxon>
        <taxon>Fungi</taxon>
        <taxon>Dikarya</taxon>
        <taxon>Ascomycota</taxon>
        <taxon>Pezizomycotina</taxon>
        <taxon>Sordariomycetes</taxon>
        <taxon>Hypocreomycetidae</taxon>
        <taxon>Microascales</taxon>
        <taxon>Microascaceae</taxon>
        <taxon>Cephalotrichum</taxon>
    </lineage>
</organism>
<sequence length="457" mass="50911">MAPVTIAKPGRPVRTVSQAEPILSNIAAEFVEVKAGREICRRATGSLVEDADGKDVANNIVDIGDGEDSDQEQGRVSPKFVSALDCFVPERKMFKDANIEYRDPANYDLTYVLKIAESIREHEEGLANTQRVKGFVRKFLRRLLEQNPVSAMPSMAIKRTGSIIPIEQMAELANTWLSRLGEFDPLSERHISECMSGVSKLSPEEKDQVQWLMAEDALTDWLRLTDSRLLSIQAESAPVNLFNAMSFTAATLAFTLGTTTDYAVLSFFCGLRTNDSRDIADSGPKAVLKSLNGQLLSFITSKRQTADLSFLEGKKLMKKSRKTWEYAMKLFRKLLGALPDGDVVFVILDSFSRLVGTGRDAEKGNELIEELHALTKKMPLVIKVLVTDALPKCPVKKLADKTIYVLDDVDGWKNDFSTSMLEEKKKAVIDEFRDRLAKGDLNSEEEDSDSSLDSLPW</sequence>
<evidence type="ECO:0000313" key="4">
    <source>
        <dbReference type="Proteomes" id="UP001187682"/>
    </source>
</evidence>